<dbReference type="GeneTree" id="ENSGT01140000282542"/>
<keyword evidence="5 12" id="KW-1133">Transmembrane helix</keyword>
<dbReference type="InterPro" id="IPR017452">
    <property type="entry name" value="GPCR_Rhodpsn_7TM"/>
</dbReference>
<dbReference type="Pfam" id="PF00001">
    <property type="entry name" value="7tm_1"/>
    <property type="match status" value="1"/>
</dbReference>
<dbReference type="InterPro" id="IPR000276">
    <property type="entry name" value="GPCR_Rhodpsn"/>
</dbReference>
<feature type="transmembrane region" description="Helical" evidence="12">
    <location>
        <begin position="49"/>
        <end position="69"/>
    </location>
</feature>
<evidence type="ECO:0000256" key="3">
    <source>
        <dbReference type="ARBA" id="ARBA00022475"/>
    </source>
</evidence>
<dbReference type="STRING" id="37003.ENSKMAP00000025527"/>
<evidence type="ECO:0000313" key="14">
    <source>
        <dbReference type="Ensembl" id="ENSKMAP00000025527.1"/>
    </source>
</evidence>
<evidence type="ECO:0000256" key="9">
    <source>
        <dbReference type="ARBA" id="ARBA00023180"/>
    </source>
</evidence>
<dbReference type="PANTHER" id="PTHR22750">
    <property type="entry name" value="G-PROTEIN COUPLED RECEPTOR"/>
    <property type="match status" value="1"/>
</dbReference>
<dbReference type="Gene3D" id="1.20.1070.10">
    <property type="entry name" value="Rhodopsin 7-helix transmembrane proteins"/>
    <property type="match status" value="1"/>
</dbReference>
<evidence type="ECO:0000256" key="12">
    <source>
        <dbReference type="SAM" id="Phobius"/>
    </source>
</evidence>
<evidence type="ECO:0000256" key="2">
    <source>
        <dbReference type="ARBA" id="ARBA00020454"/>
    </source>
</evidence>
<evidence type="ECO:0000256" key="10">
    <source>
        <dbReference type="ARBA" id="ARBA00023224"/>
    </source>
</evidence>
<comment type="subcellular location">
    <subcellularLocation>
        <location evidence="1">Cell membrane</location>
        <topology evidence="1">Multi-pass membrane protein</topology>
    </subcellularLocation>
</comment>
<keyword evidence="3" id="KW-1003">Cell membrane</keyword>
<feature type="transmembrane region" description="Helical" evidence="12">
    <location>
        <begin position="257"/>
        <end position="279"/>
    </location>
</feature>
<dbReference type="PRINTS" id="PR00237">
    <property type="entry name" value="GPCRRHODOPSN"/>
</dbReference>
<keyword evidence="6" id="KW-0297">G-protein coupled receptor</keyword>
<proteinExistence type="predicted"/>
<dbReference type="PROSITE" id="PS50262">
    <property type="entry name" value="G_PROTEIN_RECEP_F1_2"/>
    <property type="match status" value="1"/>
</dbReference>
<evidence type="ECO:0000256" key="11">
    <source>
        <dbReference type="ARBA" id="ARBA00031491"/>
    </source>
</evidence>
<feature type="transmembrane region" description="Helical" evidence="12">
    <location>
        <begin position="163"/>
        <end position="185"/>
    </location>
</feature>
<dbReference type="InterPro" id="IPR001671">
    <property type="entry name" value="Melcrt_ACTH_rcpt"/>
</dbReference>
<dbReference type="SMART" id="SM01381">
    <property type="entry name" value="7TM_GPCR_Srsx"/>
    <property type="match status" value="1"/>
</dbReference>
<protein>
    <recommendedName>
        <fullName evidence="2">Melanocyte-stimulating hormone receptor</fullName>
    </recommendedName>
    <alternativeName>
        <fullName evidence="11">Melanocortin receptor 1</fullName>
    </alternativeName>
</protein>
<reference evidence="14" key="1">
    <citation type="submission" date="2025-08" db="UniProtKB">
        <authorList>
            <consortium name="Ensembl"/>
        </authorList>
    </citation>
    <scope>IDENTIFICATION</scope>
</reference>
<evidence type="ECO:0000259" key="13">
    <source>
        <dbReference type="PROSITE" id="PS50262"/>
    </source>
</evidence>
<dbReference type="GO" id="GO:0005886">
    <property type="term" value="C:plasma membrane"/>
    <property type="evidence" value="ECO:0007669"/>
    <property type="project" value="UniProtKB-SubCell"/>
</dbReference>
<keyword evidence="15" id="KW-1185">Reference proteome</keyword>
<evidence type="ECO:0000256" key="6">
    <source>
        <dbReference type="ARBA" id="ARBA00023040"/>
    </source>
</evidence>
<evidence type="ECO:0000256" key="8">
    <source>
        <dbReference type="ARBA" id="ARBA00023170"/>
    </source>
</evidence>
<dbReference type="AlphaFoldDB" id="A0A3Q3GQ91"/>
<dbReference type="InterPro" id="IPR001908">
    <property type="entry name" value="MC3-5R"/>
</dbReference>
<dbReference type="GO" id="GO:0004980">
    <property type="term" value="F:melanocyte-stimulating hormone receptor activity"/>
    <property type="evidence" value="ECO:0007669"/>
    <property type="project" value="UniProtKB-ARBA"/>
</dbReference>
<feature type="transmembrane region" description="Helical" evidence="12">
    <location>
        <begin position="20"/>
        <end position="40"/>
    </location>
</feature>
<dbReference type="GO" id="GO:0010468">
    <property type="term" value="P:regulation of gene expression"/>
    <property type="evidence" value="ECO:0007669"/>
    <property type="project" value="UniProtKB-ARBA"/>
</dbReference>
<feature type="transmembrane region" description="Helical" evidence="12">
    <location>
        <begin position="215"/>
        <end position="245"/>
    </location>
</feature>
<dbReference type="FunFam" id="1.20.1070.10:FF:000211">
    <property type="entry name" value="Melanocyte-stimulating hormone receptor"/>
    <property type="match status" value="1"/>
</dbReference>
<dbReference type="Proteomes" id="UP000264800">
    <property type="component" value="Unplaced"/>
</dbReference>
<dbReference type="PRINTS" id="PR00535">
    <property type="entry name" value="MELNOCORTINR"/>
</dbReference>
<evidence type="ECO:0000256" key="7">
    <source>
        <dbReference type="ARBA" id="ARBA00023136"/>
    </source>
</evidence>
<name>A0A3Q3GQ91_KRYMA</name>
<sequence length="293" mass="33499">MNSGLMNQTDCPEVMVPFTVFFIVGVVSLAENLLVVVAVIRNRNLHSPMYCFICSLAAFNTIASVTKTWENLMIVLSDMGQLEKRGPSETKLDDVMDSLLCMSFVGSIFSFLAIAVDRYITIFHALRYHNIMTMQRTGVILGAIWTTCGMLAVLMVKFFDFKFVMICLVVFFIISLAVICFLYVYMFMLARIHAKNIAALPIGRKSRRQQRWSSIMRGALTLTILFGAFVVCWVPFFLHLIIIMVCPMNPYCECYRSLFQLHVVLMMSHALIDPAIYAFRRHQCTFVVCFIYP</sequence>
<organism evidence="14 15">
    <name type="scientific">Kryptolebias marmoratus</name>
    <name type="common">Mangrove killifish</name>
    <name type="synonym">Rivulus marmoratus</name>
    <dbReference type="NCBI Taxonomy" id="37003"/>
    <lineage>
        <taxon>Eukaryota</taxon>
        <taxon>Metazoa</taxon>
        <taxon>Chordata</taxon>
        <taxon>Craniata</taxon>
        <taxon>Vertebrata</taxon>
        <taxon>Euteleostomi</taxon>
        <taxon>Actinopterygii</taxon>
        <taxon>Neopterygii</taxon>
        <taxon>Teleostei</taxon>
        <taxon>Neoteleostei</taxon>
        <taxon>Acanthomorphata</taxon>
        <taxon>Ovalentaria</taxon>
        <taxon>Atherinomorphae</taxon>
        <taxon>Cyprinodontiformes</taxon>
        <taxon>Rivulidae</taxon>
        <taxon>Kryptolebias</taxon>
    </lineage>
</organism>
<feature type="domain" description="G-protein coupled receptors family 1 profile" evidence="13">
    <location>
        <begin position="31"/>
        <end position="277"/>
    </location>
</feature>
<evidence type="ECO:0000256" key="1">
    <source>
        <dbReference type="ARBA" id="ARBA00004651"/>
    </source>
</evidence>
<keyword evidence="7 12" id="KW-0472">Membrane</keyword>
<keyword evidence="10" id="KW-0807">Transducer</keyword>
<evidence type="ECO:0000256" key="5">
    <source>
        <dbReference type="ARBA" id="ARBA00022989"/>
    </source>
</evidence>
<accession>A0A3Q3GQ91</accession>
<dbReference type="PRINTS" id="PR00534">
    <property type="entry name" value="MCRFAMILY"/>
</dbReference>
<keyword evidence="8" id="KW-0675">Receptor</keyword>
<dbReference type="Ensembl" id="ENSKMAT00000025847.1">
    <property type="protein sequence ID" value="ENSKMAP00000025527.1"/>
    <property type="gene ID" value="ENSKMAG00000018920.1"/>
</dbReference>
<evidence type="ECO:0000313" key="15">
    <source>
        <dbReference type="Proteomes" id="UP000264800"/>
    </source>
</evidence>
<keyword evidence="9" id="KW-0325">Glycoprotein</keyword>
<feature type="transmembrane region" description="Helical" evidence="12">
    <location>
        <begin position="137"/>
        <end position="157"/>
    </location>
</feature>
<dbReference type="OMA" id="LIKHPGQ"/>
<reference evidence="14" key="2">
    <citation type="submission" date="2025-09" db="UniProtKB">
        <authorList>
            <consortium name="Ensembl"/>
        </authorList>
    </citation>
    <scope>IDENTIFICATION</scope>
</reference>
<feature type="transmembrane region" description="Helical" evidence="12">
    <location>
        <begin position="95"/>
        <end position="116"/>
    </location>
</feature>
<keyword evidence="4 12" id="KW-0812">Transmembrane</keyword>
<dbReference type="SUPFAM" id="SSF81321">
    <property type="entry name" value="Family A G protein-coupled receptor-like"/>
    <property type="match status" value="1"/>
</dbReference>
<evidence type="ECO:0000256" key="4">
    <source>
        <dbReference type="ARBA" id="ARBA00022692"/>
    </source>
</evidence>